<evidence type="ECO:0000313" key="1">
    <source>
        <dbReference type="EMBL" id="MET3693511.1"/>
    </source>
</evidence>
<dbReference type="Proteomes" id="UP001549145">
    <property type="component" value="Unassembled WGS sequence"/>
</dbReference>
<gene>
    <name evidence="1" type="ORF">ABID43_003061</name>
</gene>
<comment type="caution">
    <text evidence="1">The sequence shown here is derived from an EMBL/GenBank/DDBJ whole genome shotgun (WGS) entry which is preliminary data.</text>
</comment>
<evidence type="ECO:0008006" key="3">
    <source>
        <dbReference type="Google" id="ProtNLM"/>
    </source>
</evidence>
<protein>
    <recommendedName>
        <fullName evidence="3">SpoVT-AbrB domain-containing protein</fullName>
    </recommendedName>
</protein>
<name>A0ABV2L9T7_9HYPH</name>
<evidence type="ECO:0000313" key="2">
    <source>
        <dbReference type="Proteomes" id="UP001549145"/>
    </source>
</evidence>
<dbReference type="RefSeq" id="WP_238280971.1">
    <property type="nucleotide sequence ID" value="NZ_BPQL01000108.1"/>
</dbReference>
<organism evidence="1 2">
    <name type="scientific">Methylobacterium goesingense</name>
    <dbReference type="NCBI Taxonomy" id="243690"/>
    <lineage>
        <taxon>Bacteria</taxon>
        <taxon>Pseudomonadati</taxon>
        <taxon>Pseudomonadota</taxon>
        <taxon>Alphaproteobacteria</taxon>
        <taxon>Hyphomicrobiales</taxon>
        <taxon>Methylobacteriaceae</taxon>
        <taxon>Methylobacterium</taxon>
    </lineage>
</organism>
<keyword evidence="2" id="KW-1185">Reference proteome</keyword>
<accession>A0ABV2L9T7</accession>
<proteinExistence type="predicted"/>
<sequence>MESGQKDRPAGLVVARRPQDGSCIVVPITHREPEGRTVGVEIPTEIRRSIGLDDRRQWVIVSEGNDFVWPGPDLRAIPDLAPPTVVYGTVPRRFFALVLAHMQILIKARRLALSPRR</sequence>
<reference evidence="1 2" key="1">
    <citation type="submission" date="2024-06" db="EMBL/GenBank/DDBJ databases">
        <title>Genomic Encyclopedia of Type Strains, Phase IV (KMG-IV): sequencing the most valuable type-strain genomes for metagenomic binning, comparative biology and taxonomic classification.</title>
        <authorList>
            <person name="Goeker M."/>
        </authorList>
    </citation>
    <scope>NUCLEOTIDE SEQUENCE [LARGE SCALE GENOMIC DNA]</scope>
    <source>
        <strain evidence="1 2">DSM 21331</strain>
    </source>
</reference>
<dbReference type="EMBL" id="JBEPMM010000008">
    <property type="protein sequence ID" value="MET3693511.1"/>
    <property type="molecule type" value="Genomic_DNA"/>
</dbReference>